<dbReference type="AlphaFoldDB" id="A0A8X7W2S8"/>
<feature type="signal peptide" evidence="1">
    <location>
        <begin position="1"/>
        <end position="26"/>
    </location>
</feature>
<reference evidence="2 3" key="1">
    <citation type="submission" date="2020-02" db="EMBL/GenBank/DDBJ databases">
        <authorList>
            <person name="Ma Q."/>
            <person name="Huang Y."/>
            <person name="Song X."/>
            <person name="Pei D."/>
        </authorList>
    </citation>
    <scope>NUCLEOTIDE SEQUENCE [LARGE SCALE GENOMIC DNA]</scope>
    <source>
        <strain evidence="2">Sxm20200214</strain>
        <tissue evidence="2">Leaf</tissue>
    </source>
</reference>
<sequence length="105" mass="12284">MAKFSKTIRFIIVLLLVTFSLLSCEARVRFTHSDCMSDHVDKDEKQQLQDPPKRFVQVEKVSKKPRPGRYPGATVEDHVNFFMESELFTFPTMMRNVEASLSRMR</sequence>
<keyword evidence="1" id="KW-0732">Signal</keyword>
<keyword evidence="3" id="KW-1185">Reference proteome</keyword>
<proteinExistence type="predicted"/>
<dbReference type="PROSITE" id="PS51257">
    <property type="entry name" value="PROKAR_LIPOPROTEIN"/>
    <property type="match status" value="1"/>
</dbReference>
<dbReference type="Proteomes" id="UP000886595">
    <property type="component" value="Unassembled WGS sequence"/>
</dbReference>
<name>A0A8X7W2S8_BRACI</name>
<evidence type="ECO:0000256" key="1">
    <source>
        <dbReference type="SAM" id="SignalP"/>
    </source>
</evidence>
<evidence type="ECO:0000313" key="3">
    <source>
        <dbReference type="Proteomes" id="UP000886595"/>
    </source>
</evidence>
<dbReference type="EMBL" id="JAAMPC010000003">
    <property type="protein sequence ID" value="KAG2321986.1"/>
    <property type="molecule type" value="Genomic_DNA"/>
</dbReference>
<organism evidence="2 3">
    <name type="scientific">Brassica carinata</name>
    <name type="common">Ethiopian mustard</name>
    <name type="synonym">Abyssinian cabbage</name>
    <dbReference type="NCBI Taxonomy" id="52824"/>
    <lineage>
        <taxon>Eukaryota</taxon>
        <taxon>Viridiplantae</taxon>
        <taxon>Streptophyta</taxon>
        <taxon>Embryophyta</taxon>
        <taxon>Tracheophyta</taxon>
        <taxon>Spermatophyta</taxon>
        <taxon>Magnoliopsida</taxon>
        <taxon>eudicotyledons</taxon>
        <taxon>Gunneridae</taxon>
        <taxon>Pentapetalae</taxon>
        <taxon>rosids</taxon>
        <taxon>malvids</taxon>
        <taxon>Brassicales</taxon>
        <taxon>Brassicaceae</taxon>
        <taxon>Brassiceae</taxon>
        <taxon>Brassica</taxon>
    </lineage>
</organism>
<protein>
    <submittedName>
        <fullName evidence="2">Uncharacterized protein</fullName>
    </submittedName>
</protein>
<comment type="caution">
    <text evidence="2">The sequence shown here is derived from an EMBL/GenBank/DDBJ whole genome shotgun (WGS) entry which is preliminary data.</text>
</comment>
<dbReference type="OrthoDB" id="1132684at2759"/>
<feature type="chain" id="PRO_5036503892" evidence="1">
    <location>
        <begin position="27"/>
        <end position="105"/>
    </location>
</feature>
<evidence type="ECO:0000313" key="2">
    <source>
        <dbReference type="EMBL" id="KAG2321986.1"/>
    </source>
</evidence>
<gene>
    <name evidence="2" type="ORF">Bca52824_015199</name>
</gene>
<accession>A0A8X7W2S8</accession>